<dbReference type="Proteomes" id="UP000324758">
    <property type="component" value="Unassembled WGS sequence"/>
</dbReference>
<dbReference type="SUPFAM" id="SSF53335">
    <property type="entry name" value="S-adenosyl-L-methionine-dependent methyltransferases"/>
    <property type="match status" value="1"/>
</dbReference>
<feature type="binding site" evidence="5">
    <location>
        <begin position="148"/>
        <end position="152"/>
    </location>
    <ligand>
        <name>S-adenosyl-L-methionine</name>
        <dbReference type="ChEBI" id="CHEBI:59789"/>
    </ligand>
</feature>
<dbReference type="InterPro" id="IPR040758">
    <property type="entry name" value="PrmC_N"/>
</dbReference>
<dbReference type="InterPro" id="IPR019874">
    <property type="entry name" value="RF_methyltr_PrmC"/>
</dbReference>
<evidence type="ECO:0000256" key="5">
    <source>
        <dbReference type="HAMAP-Rule" id="MF_02126"/>
    </source>
</evidence>
<dbReference type="NCBIfam" id="TIGR00536">
    <property type="entry name" value="hemK_fam"/>
    <property type="match status" value="1"/>
</dbReference>
<dbReference type="InterPro" id="IPR004556">
    <property type="entry name" value="HemK-like"/>
</dbReference>
<evidence type="ECO:0000256" key="1">
    <source>
        <dbReference type="ARBA" id="ARBA00022603"/>
    </source>
</evidence>
<dbReference type="Gene3D" id="3.40.50.150">
    <property type="entry name" value="Vaccinia Virus protein VP39"/>
    <property type="match status" value="1"/>
</dbReference>
<dbReference type="InterPro" id="IPR002052">
    <property type="entry name" value="DNA_methylase_N6_adenine_CS"/>
</dbReference>
<evidence type="ECO:0000256" key="6">
    <source>
        <dbReference type="SAM" id="MobiDB-lite"/>
    </source>
</evidence>
<proteinExistence type="inferred from homology"/>
<feature type="domain" description="Methyltransferase small" evidence="7">
    <location>
        <begin position="141"/>
        <end position="217"/>
    </location>
</feature>
<dbReference type="NCBIfam" id="TIGR03534">
    <property type="entry name" value="RF_mod_PrmC"/>
    <property type="match status" value="1"/>
</dbReference>
<feature type="compositionally biased region" description="Polar residues" evidence="6">
    <location>
        <begin position="1"/>
        <end position="10"/>
    </location>
</feature>
<protein>
    <recommendedName>
        <fullName evidence="5">Release factor glutamine methyltransferase</fullName>
        <shortName evidence="5">RF MTase</shortName>
        <ecNumber evidence="5">2.1.1.297</ecNumber>
    </recommendedName>
    <alternativeName>
        <fullName evidence="5">N5-glutamine methyltransferase PrmC</fullName>
    </alternativeName>
    <alternativeName>
        <fullName evidence="5">Protein-(glutamine-N5) MTase PrmC</fullName>
    </alternativeName>
    <alternativeName>
        <fullName evidence="5">Protein-glutamine N-methyltransferase PrmC</fullName>
    </alternativeName>
</protein>
<dbReference type="GO" id="GO:0102559">
    <property type="term" value="F:peptide chain release factor N(5)-glutamine methyltransferase activity"/>
    <property type="evidence" value="ECO:0007669"/>
    <property type="project" value="UniProtKB-EC"/>
</dbReference>
<evidence type="ECO:0000313" key="10">
    <source>
        <dbReference type="Proteomes" id="UP000324758"/>
    </source>
</evidence>
<dbReference type="AlphaFoldDB" id="A0A5D3K3Y1"/>
<evidence type="ECO:0000256" key="2">
    <source>
        <dbReference type="ARBA" id="ARBA00022679"/>
    </source>
</evidence>
<organism evidence="9 10">
    <name type="scientific">Bradyrhizobium rifense</name>
    <dbReference type="NCBI Taxonomy" id="515499"/>
    <lineage>
        <taxon>Bacteria</taxon>
        <taxon>Pseudomonadati</taxon>
        <taxon>Pseudomonadota</taxon>
        <taxon>Alphaproteobacteria</taxon>
        <taxon>Hyphomicrobiales</taxon>
        <taxon>Nitrobacteraceae</taxon>
        <taxon>Bradyrhizobium</taxon>
    </lineage>
</organism>
<sequence>MSTRPLSSPHTAPPRDGRVSNPLTARSIESARRALAARLRSAGLDEAELDARMLLGAVLSLDLTGLISQAARPLTEAEATQLAGYAQRRISGEPVARILGTREFWGLPFRLSEATLVPRPDTETVVERALEMFREQSLSHPPRIADIGTGSGAILLALLHEIPDAFGVGTDLSMTALHTARSNAAALGLADRAAFVACSYASALRGPFDLIVSNPPYIPAGEIPKLSIEVREHDPHLALDGGNDGYDAYRALIPQAAERLVPGGALIVEAGQGQAGDIQALMAAAALSIDRPPKADLSGIPRAVSARKMPS</sequence>
<feature type="binding site" evidence="5">
    <location>
        <begin position="214"/>
        <end position="217"/>
    </location>
    <ligand>
        <name>substrate</name>
    </ligand>
</feature>
<evidence type="ECO:0000259" key="8">
    <source>
        <dbReference type="Pfam" id="PF17827"/>
    </source>
</evidence>
<evidence type="ECO:0000256" key="3">
    <source>
        <dbReference type="ARBA" id="ARBA00022691"/>
    </source>
</evidence>
<dbReference type="InterPro" id="IPR007848">
    <property type="entry name" value="Small_mtfrase_dom"/>
</dbReference>
<dbReference type="GO" id="GO:0003676">
    <property type="term" value="F:nucleic acid binding"/>
    <property type="evidence" value="ECO:0007669"/>
    <property type="project" value="InterPro"/>
</dbReference>
<feature type="binding site" evidence="5">
    <location>
        <position position="171"/>
    </location>
    <ligand>
        <name>S-adenosyl-L-methionine</name>
        <dbReference type="ChEBI" id="CHEBI:59789"/>
    </ligand>
</feature>
<keyword evidence="2 5" id="KW-0808">Transferase</keyword>
<dbReference type="EC" id="2.1.1.297" evidence="5"/>
<comment type="similarity">
    <text evidence="5">Belongs to the protein N5-glutamine methyltransferase family. PrmC subfamily.</text>
</comment>
<keyword evidence="10" id="KW-1185">Reference proteome</keyword>
<comment type="caution">
    <text evidence="9">The sequence shown here is derived from an EMBL/GenBank/DDBJ whole genome shotgun (WGS) entry which is preliminary data.</text>
</comment>
<dbReference type="HAMAP" id="MF_02126">
    <property type="entry name" value="RF_methyltr_PrmC"/>
    <property type="match status" value="1"/>
</dbReference>
<dbReference type="CDD" id="cd02440">
    <property type="entry name" value="AdoMet_MTases"/>
    <property type="match status" value="1"/>
</dbReference>
<dbReference type="Pfam" id="PF17827">
    <property type="entry name" value="PrmC_N"/>
    <property type="match status" value="1"/>
</dbReference>
<name>A0A5D3K3Y1_9BRAD</name>
<comment type="catalytic activity">
    <reaction evidence="4 5">
        <text>L-glutaminyl-[peptide chain release factor] + S-adenosyl-L-methionine = N(5)-methyl-L-glutaminyl-[peptide chain release factor] + S-adenosyl-L-homocysteine + H(+)</text>
        <dbReference type="Rhea" id="RHEA:42896"/>
        <dbReference type="Rhea" id="RHEA-COMP:10271"/>
        <dbReference type="Rhea" id="RHEA-COMP:10272"/>
        <dbReference type="ChEBI" id="CHEBI:15378"/>
        <dbReference type="ChEBI" id="CHEBI:30011"/>
        <dbReference type="ChEBI" id="CHEBI:57856"/>
        <dbReference type="ChEBI" id="CHEBI:59789"/>
        <dbReference type="ChEBI" id="CHEBI:61891"/>
        <dbReference type="EC" id="2.1.1.297"/>
    </reaction>
</comment>
<dbReference type="PANTHER" id="PTHR18895:SF74">
    <property type="entry name" value="MTRF1L RELEASE FACTOR GLUTAMINE METHYLTRANSFERASE"/>
    <property type="match status" value="1"/>
</dbReference>
<keyword evidence="1 5" id="KW-0489">Methyltransferase</keyword>
<dbReference type="InterPro" id="IPR029063">
    <property type="entry name" value="SAM-dependent_MTases_sf"/>
</dbReference>
<feature type="domain" description="Release factor glutamine methyltransferase N-terminal" evidence="8">
    <location>
        <begin position="31"/>
        <end position="100"/>
    </location>
</feature>
<dbReference type="Pfam" id="PF05175">
    <property type="entry name" value="MTS"/>
    <property type="match status" value="1"/>
</dbReference>
<evidence type="ECO:0000259" key="7">
    <source>
        <dbReference type="Pfam" id="PF05175"/>
    </source>
</evidence>
<comment type="caution">
    <text evidence="5">Lacks conserved residue(s) required for the propagation of feature annotation.</text>
</comment>
<dbReference type="Gene3D" id="1.10.8.10">
    <property type="entry name" value="DNA helicase RuvA subunit, C-terminal domain"/>
    <property type="match status" value="1"/>
</dbReference>
<feature type="region of interest" description="Disordered" evidence="6">
    <location>
        <begin position="1"/>
        <end position="23"/>
    </location>
</feature>
<comment type="function">
    <text evidence="5">Methylates the class 1 translation termination release factors RF1/PrfA and RF2/PrfB on the glutamine residue of the universally conserved GGQ motif.</text>
</comment>
<feature type="binding site" evidence="5">
    <location>
        <position position="214"/>
    </location>
    <ligand>
        <name>S-adenosyl-L-methionine</name>
        <dbReference type="ChEBI" id="CHEBI:59789"/>
    </ligand>
</feature>
<gene>
    <name evidence="5 9" type="primary">prmC</name>
    <name evidence="9" type="ORF">FXB40_40345</name>
</gene>
<dbReference type="PROSITE" id="PS00092">
    <property type="entry name" value="N6_MTASE"/>
    <property type="match status" value="1"/>
</dbReference>
<keyword evidence="3 5" id="KW-0949">S-adenosyl-L-methionine</keyword>
<dbReference type="PANTHER" id="PTHR18895">
    <property type="entry name" value="HEMK METHYLTRANSFERASE"/>
    <property type="match status" value="1"/>
</dbReference>
<evidence type="ECO:0000313" key="9">
    <source>
        <dbReference type="EMBL" id="TYL87264.1"/>
    </source>
</evidence>
<dbReference type="EMBL" id="VSSS01000072">
    <property type="protein sequence ID" value="TYL87264.1"/>
    <property type="molecule type" value="Genomic_DNA"/>
</dbReference>
<evidence type="ECO:0000256" key="4">
    <source>
        <dbReference type="ARBA" id="ARBA00048391"/>
    </source>
</evidence>
<accession>A0A5D3K3Y1</accession>
<dbReference type="OrthoDB" id="9800643at2"/>
<dbReference type="GO" id="GO:0032259">
    <property type="term" value="P:methylation"/>
    <property type="evidence" value="ECO:0007669"/>
    <property type="project" value="UniProtKB-KW"/>
</dbReference>
<reference evidence="9 10" key="1">
    <citation type="submission" date="2019-08" db="EMBL/GenBank/DDBJ databases">
        <title>Bradyrhizobium hipponensis sp. nov., a rhizobium isolated from a Lupinus angustifolius root nodule in Tunisia.</title>
        <authorList>
            <person name="Off K."/>
            <person name="Rejili M."/>
            <person name="Mars M."/>
            <person name="Brachmann A."/>
            <person name="Marin M."/>
        </authorList>
    </citation>
    <scope>NUCLEOTIDE SEQUENCE [LARGE SCALE GENOMIC DNA]</scope>
    <source>
        <strain evidence="9 10">CTAW71</strain>
    </source>
</reference>
<dbReference type="InterPro" id="IPR050320">
    <property type="entry name" value="N5-glutamine_MTase"/>
</dbReference>